<keyword evidence="1" id="KW-0479">Metal-binding</keyword>
<name>W6UBW9_ECHGR</name>
<feature type="domain" description="PARP-type" evidence="3">
    <location>
        <begin position="65"/>
        <end position="118"/>
    </location>
</feature>
<comment type="caution">
    <text evidence="4">The sequence shown here is derived from an EMBL/GenBank/DDBJ whole genome shotgun (WGS) entry which is preliminary data.</text>
</comment>
<sequence>MYLWKTGSTEVNAALGQYSGDSSIFGAIRNTRLRGAEPASASSLDVELCAVLYLFMARMDSDRKYRAKRAKGSRPSHSFCKSTITMNSLRVEAHGQPRVLSGQMNIRYDCSCFVKGLKMFQQVMQLEGQSRIQEMKRNEGVVKCKMQLTFGTHSSLVKGGEGESILEVIFQSIFGGSFP</sequence>
<reference evidence="4 5" key="1">
    <citation type="journal article" date="2013" name="Nat. Genet.">
        <title>The genome of the hydatid tapeworm Echinococcus granulosus.</title>
        <authorList>
            <person name="Zheng H."/>
            <person name="Zhang W."/>
            <person name="Zhang L."/>
            <person name="Zhang Z."/>
            <person name="Li J."/>
            <person name="Lu G."/>
            <person name="Zhu Y."/>
            <person name="Wang Y."/>
            <person name="Huang Y."/>
            <person name="Liu J."/>
            <person name="Kang H."/>
            <person name="Chen J."/>
            <person name="Wang L."/>
            <person name="Chen A."/>
            <person name="Yu S."/>
            <person name="Gao Z."/>
            <person name="Jin L."/>
            <person name="Gu W."/>
            <person name="Wang Z."/>
            <person name="Zhao L."/>
            <person name="Shi B."/>
            <person name="Wen H."/>
            <person name="Lin R."/>
            <person name="Jones M.K."/>
            <person name="Brejova B."/>
            <person name="Vinar T."/>
            <person name="Zhao G."/>
            <person name="McManus D.P."/>
            <person name="Chen Z."/>
            <person name="Zhou Y."/>
            <person name="Wang S."/>
        </authorList>
    </citation>
    <scope>NUCLEOTIDE SEQUENCE [LARGE SCALE GENOMIC DNA]</scope>
</reference>
<evidence type="ECO:0000256" key="2">
    <source>
        <dbReference type="ARBA" id="ARBA00022833"/>
    </source>
</evidence>
<dbReference type="CTD" id="36342022"/>
<protein>
    <recommendedName>
        <fullName evidence="3">PARP-type domain-containing protein</fullName>
    </recommendedName>
</protein>
<keyword evidence="5" id="KW-1185">Reference proteome</keyword>
<keyword evidence="2" id="KW-0862">Zinc</keyword>
<evidence type="ECO:0000256" key="1">
    <source>
        <dbReference type="ARBA" id="ARBA00022723"/>
    </source>
</evidence>
<gene>
    <name evidence="4" type="ORF">EGR_06307</name>
</gene>
<proteinExistence type="predicted"/>
<evidence type="ECO:0000313" key="4">
    <source>
        <dbReference type="EMBL" id="EUB58883.1"/>
    </source>
</evidence>
<evidence type="ECO:0000313" key="5">
    <source>
        <dbReference type="Proteomes" id="UP000019149"/>
    </source>
</evidence>
<dbReference type="GO" id="GO:0003677">
    <property type="term" value="F:DNA binding"/>
    <property type="evidence" value="ECO:0007669"/>
    <property type="project" value="InterPro"/>
</dbReference>
<dbReference type="InterPro" id="IPR001510">
    <property type="entry name" value="Znf_PARP"/>
</dbReference>
<organism evidence="4 5">
    <name type="scientific">Echinococcus granulosus</name>
    <name type="common">Hydatid tapeworm</name>
    <dbReference type="NCBI Taxonomy" id="6210"/>
    <lineage>
        <taxon>Eukaryota</taxon>
        <taxon>Metazoa</taxon>
        <taxon>Spiralia</taxon>
        <taxon>Lophotrochozoa</taxon>
        <taxon>Platyhelminthes</taxon>
        <taxon>Cestoda</taxon>
        <taxon>Eucestoda</taxon>
        <taxon>Cyclophyllidea</taxon>
        <taxon>Taeniidae</taxon>
        <taxon>Echinococcus</taxon>
        <taxon>Echinococcus granulosus group</taxon>
    </lineage>
</organism>
<dbReference type="EMBL" id="APAU02000054">
    <property type="protein sequence ID" value="EUB58883.1"/>
    <property type="molecule type" value="Genomic_DNA"/>
</dbReference>
<dbReference type="RefSeq" id="XP_024350079.1">
    <property type="nucleotide sequence ID" value="XM_024495556.1"/>
</dbReference>
<dbReference type="KEGG" id="egl:EGR_06307"/>
<accession>W6UBW9</accession>
<dbReference type="AlphaFoldDB" id="W6UBW9"/>
<dbReference type="GO" id="GO:0008270">
    <property type="term" value="F:zinc ion binding"/>
    <property type="evidence" value="ECO:0007669"/>
    <property type="project" value="InterPro"/>
</dbReference>
<dbReference type="PROSITE" id="PS50064">
    <property type="entry name" value="ZF_PARP_2"/>
    <property type="match status" value="1"/>
</dbReference>
<evidence type="ECO:0000259" key="3">
    <source>
        <dbReference type="PROSITE" id="PS50064"/>
    </source>
</evidence>
<dbReference type="Proteomes" id="UP000019149">
    <property type="component" value="Unassembled WGS sequence"/>
</dbReference>
<dbReference type="GeneID" id="36342022"/>